<gene>
    <name evidence="1" type="ORF">KQX54_007912</name>
</gene>
<dbReference type="Proteomes" id="UP000826195">
    <property type="component" value="Unassembled WGS sequence"/>
</dbReference>
<keyword evidence="2" id="KW-1185">Reference proteome</keyword>
<protein>
    <submittedName>
        <fullName evidence="1">Uncharacterized protein</fullName>
    </submittedName>
</protein>
<sequence length="173" mass="19514">MDFVEDSSTLVVSGSLKGRVWARKASETEIAGASKGKLRALPMINVTRRIRVVPAGTDNLVHQTVWWVLDCSNQKQKLELQNGMLRIVQFHPSAHSISVHYLYRNSHWTMRLQLGHQHVSTMSGLEFPVLYEVVSSISVSISITSMGIRNTRAIAVWTRSRARRCPMETRTLG</sequence>
<organism evidence="1 2">
    <name type="scientific">Cotesia glomerata</name>
    <name type="common">Lepidopteran parasitic wasp</name>
    <name type="synonym">Apanteles glomeratus</name>
    <dbReference type="NCBI Taxonomy" id="32391"/>
    <lineage>
        <taxon>Eukaryota</taxon>
        <taxon>Metazoa</taxon>
        <taxon>Ecdysozoa</taxon>
        <taxon>Arthropoda</taxon>
        <taxon>Hexapoda</taxon>
        <taxon>Insecta</taxon>
        <taxon>Pterygota</taxon>
        <taxon>Neoptera</taxon>
        <taxon>Endopterygota</taxon>
        <taxon>Hymenoptera</taxon>
        <taxon>Apocrita</taxon>
        <taxon>Ichneumonoidea</taxon>
        <taxon>Braconidae</taxon>
        <taxon>Microgastrinae</taxon>
        <taxon>Cotesia</taxon>
    </lineage>
</organism>
<dbReference type="EMBL" id="JAHXZJ010000374">
    <property type="protein sequence ID" value="KAH0560746.1"/>
    <property type="molecule type" value="Genomic_DNA"/>
</dbReference>
<evidence type="ECO:0000313" key="2">
    <source>
        <dbReference type="Proteomes" id="UP000826195"/>
    </source>
</evidence>
<dbReference type="AlphaFoldDB" id="A0AAV7IWS6"/>
<reference evidence="1 2" key="1">
    <citation type="journal article" date="2021" name="J. Hered.">
        <title>A chromosome-level genome assembly of the parasitoid wasp, Cotesia glomerata (Hymenoptera: Braconidae).</title>
        <authorList>
            <person name="Pinto B.J."/>
            <person name="Weis J.J."/>
            <person name="Gamble T."/>
            <person name="Ode P.J."/>
            <person name="Paul R."/>
            <person name="Zaspel J.M."/>
        </authorList>
    </citation>
    <scope>NUCLEOTIDE SEQUENCE [LARGE SCALE GENOMIC DNA]</scope>
    <source>
        <strain evidence="1">CgM1</strain>
    </source>
</reference>
<name>A0AAV7IWS6_COTGL</name>
<comment type="caution">
    <text evidence="1">The sequence shown here is derived from an EMBL/GenBank/DDBJ whole genome shotgun (WGS) entry which is preliminary data.</text>
</comment>
<proteinExistence type="predicted"/>
<evidence type="ECO:0000313" key="1">
    <source>
        <dbReference type="EMBL" id="KAH0560746.1"/>
    </source>
</evidence>
<accession>A0AAV7IWS6</accession>